<proteinExistence type="predicted"/>
<protein>
    <recommendedName>
        <fullName evidence="6">DUF5668 domain-containing protein</fullName>
    </recommendedName>
</protein>
<dbReference type="Pfam" id="PF22570">
    <property type="entry name" value="LiaF-TM"/>
    <property type="match status" value="1"/>
</dbReference>
<sequence>MKNQRIFPGIILIGFGAYFYLQQTQINLFKEFYTWPTLLIIVGIAFLGQAYMANEYESILPGTILLGFGVHFHVVNKLALWPDHIGAFILIIALGFLLRYQKLGTGLFQGLLFLVLAGLLLFYDKIVNWFGLIENGVSLAWKFWPAVLIVIGIYLLLKKEKKKRHR</sequence>
<keyword evidence="1" id="KW-1133">Transmembrane helix</keyword>
<organism evidence="4 5">
    <name type="scientific">Pseudoneobacillus rhizosphaerae</name>
    <dbReference type="NCBI Taxonomy" id="2880968"/>
    <lineage>
        <taxon>Bacteria</taxon>
        <taxon>Bacillati</taxon>
        <taxon>Bacillota</taxon>
        <taxon>Bacilli</taxon>
        <taxon>Bacillales</taxon>
        <taxon>Bacillaceae</taxon>
        <taxon>Pseudoneobacillus</taxon>
    </lineage>
</organism>
<evidence type="ECO:0000259" key="3">
    <source>
        <dbReference type="Pfam" id="PF22570"/>
    </source>
</evidence>
<evidence type="ECO:0008006" key="6">
    <source>
        <dbReference type="Google" id="ProtNLM"/>
    </source>
</evidence>
<gene>
    <name evidence="4" type="ORF">NEOCIP111885_02528</name>
</gene>
<dbReference type="RefSeq" id="WP_230497055.1">
    <property type="nucleotide sequence ID" value="NZ_CAKJTG010000013.1"/>
</dbReference>
<name>A0A9C7GA48_9BACI</name>
<evidence type="ECO:0000259" key="2">
    <source>
        <dbReference type="Pfam" id="PF18917"/>
    </source>
</evidence>
<dbReference type="Pfam" id="PF18917">
    <property type="entry name" value="LiaI-LiaF-like_TM1"/>
    <property type="match status" value="1"/>
</dbReference>
<feature type="domain" description="LiaI-LiaF-like transmembrane region" evidence="2">
    <location>
        <begin position="6"/>
        <end position="47"/>
    </location>
</feature>
<feature type="domain" description="LiaF transmembrane" evidence="3">
    <location>
        <begin position="112"/>
        <end position="162"/>
    </location>
</feature>
<dbReference type="InterPro" id="IPR054331">
    <property type="entry name" value="LiaF_TM"/>
</dbReference>
<feature type="transmembrane region" description="Helical" evidence="1">
    <location>
        <begin position="110"/>
        <end position="133"/>
    </location>
</feature>
<evidence type="ECO:0000313" key="5">
    <source>
        <dbReference type="Proteomes" id="UP000789845"/>
    </source>
</evidence>
<dbReference type="EMBL" id="CAKJTG010000013">
    <property type="protein sequence ID" value="CAG9608811.1"/>
    <property type="molecule type" value="Genomic_DNA"/>
</dbReference>
<feature type="transmembrane region" description="Helical" evidence="1">
    <location>
        <begin position="139"/>
        <end position="157"/>
    </location>
</feature>
<comment type="caution">
    <text evidence="4">The sequence shown here is derived from an EMBL/GenBank/DDBJ whole genome shotgun (WGS) entry which is preliminary data.</text>
</comment>
<accession>A0A9C7GA48</accession>
<feature type="transmembrane region" description="Helical" evidence="1">
    <location>
        <begin position="6"/>
        <end position="21"/>
    </location>
</feature>
<dbReference type="InterPro" id="IPR043726">
    <property type="entry name" value="LiaI-LiaF-like_TM1"/>
</dbReference>
<keyword evidence="1" id="KW-0812">Transmembrane</keyword>
<keyword evidence="1" id="KW-0472">Membrane</keyword>
<dbReference type="Proteomes" id="UP000789845">
    <property type="component" value="Unassembled WGS sequence"/>
</dbReference>
<evidence type="ECO:0000313" key="4">
    <source>
        <dbReference type="EMBL" id="CAG9608811.1"/>
    </source>
</evidence>
<feature type="transmembrane region" description="Helical" evidence="1">
    <location>
        <begin position="78"/>
        <end position="98"/>
    </location>
</feature>
<keyword evidence="5" id="KW-1185">Reference proteome</keyword>
<feature type="transmembrane region" description="Helical" evidence="1">
    <location>
        <begin position="33"/>
        <end position="52"/>
    </location>
</feature>
<evidence type="ECO:0000256" key="1">
    <source>
        <dbReference type="SAM" id="Phobius"/>
    </source>
</evidence>
<reference evidence="4" key="1">
    <citation type="submission" date="2021-10" db="EMBL/GenBank/DDBJ databases">
        <authorList>
            <person name="Criscuolo A."/>
        </authorList>
    </citation>
    <scope>NUCLEOTIDE SEQUENCE</scope>
    <source>
        <strain evidence="4">CIP111885</strain>
    </source>
</reference>
<dbReference type="AlphaFoldDB" id="A0A9C7GA48"/>